<feature type="compositionally biased region" description="Low complexity" evidence="1">
    <location>
        <begin position="10"/>
        <end position="21"/>
    </location>
</feature>
<feature type="region of interest" description="Disordered" evidence="1">
    <location>
        <begin position="1"/>
        <end position="40"/>
    </location>
</feature>
<feature type="region of interest" description="Disordered" evidence="1">
    <location>
        <begin position="349"/>
        <end position="373"/>
    </location>
</feature>
<protein>
    <recommendedName>
        <fullName evidence="2">F-box domain-containing protein</fullName>
    </recommendedName>
</protein>
<evidence type="ECO:0000313" key="3">
    <source>
        <dbReference type="EMBL" id="QIW97843.1"/>
    </source>
</evidence>
<proteinExistence type="predicted"/>
<feature type="domain" description="F-box" evidence="2">
    <location>
        <begin position="58"/>
        <end position="113"/>
    </location>
</feature>
<reference evidence="3 4" key="1">
    <citation type="journal article" date="2016" name="Sci. Rep.">
        <title>Peltaster fructicola genome reveals evolution from an invasive phytopathogen to an ectophytic parasite.</title>
        <authorList>
            <person name="Xu C."/>
            <person name="Chen H."/>
            <person name="Gleason M.L."/>
            <person name="Xu J.R."/>
            <person name="Liu H."/>
            <person name="Zhang R."/>
            <person name="Sun G."/>
        </authorList>
    </citation>
    <scope>NUCLEOTIDE SEQUENCE [LARGE SCALE GENOMIC DNA]</scope>
    <source>
        <strain evidence="3 4">LNHT1506</strain>
    </source>
</reference>
<evidence type="ECO:0000313" key="4">
    <source>
        <dbReference type="Proteomes" id="UP000503462"/>
    </source>
</evidence>
<keyword evidence="4" id="KW-1185">Reference proteome</keyword>
<dbReference type="InterPro" id="IPR036047">
    <property type="entry name" value="F-box-like_dom_sf"/>
</dbReference>
<organism evidence="3 4">
    <name type="scientific">Peltaster fructicola</name>
    <dbReference type="NCBI Taxonomy" id="286661"/>
    <lineage>
        <taxon>Eukaryota</taxon>
        <taxon>Fungi</taxon>
        <taxon>Dikarya</taxon>
        <taxon>Ascomycota</taxon>
        <taxon>Pezizomycotina</taxon>
        <taxon>Dothideomycetes</taxon>
        <taxon>Dothideomycetes incertae sedis</taxon>
        <taxon>Peltaster</taxon>
    </lineage>
</organism>
<dbReference type="Pfam" id="PF25422">
    <property type="entry name" value="DUF7892"/>
    <property type="match status" value="1"/>
</dbReference>
<dbReference type="InterPro" id="IPR057214">
    <property type="entry name" value="DUF7892"/>
</dbReference>
<dbReference type="OrthoDB" id="2322499at2759"/>
<dbReference type="CDD" id="cd09917">
    <property type="entry name" value="F-box_SF"/>
    <property type="match status" value="1"/>
</dbReference>
<dbReference type="SUPFAM" id="SSF81383">
    <property type="entry name" value="F-box domain"/>
    <property type="match status" value="1"/>
</dbReference>
<dbReference type="PROSITE" id="PS50181">
    <property type="entry name" value="FBOX"/>
    <property type="match status" value="1"/>
</dbReference>
<sequence>MDTPSDDNGSADMDLSDASSSNHGLEVVQRATSSKRKIDDPVADTAVVKRPKTDGSDHVSLLQLPDAVLQRIFMSLSPAMLFRCTRVCRRFAHILTQISGEPVRSTKKQFNRHNPEPAAQLVDSEIIWSHSRRHTYPFLPRPLNNFSERQMLCLLTQPICQCCEKPFSRVKAIDGLSSGPGSAGIRTVWPFRITVCGSCLLLLSITDVGLLRERSAMPSGALRRGLPYAFITKDLHVVSDRTARANVGVGITKIFLRRDVEELKASYAEAEALGAGAAEEWAKGLDDVGKQAMSDTYRWLRWEDSLSSETDIAAHLKELDTSTFAARPGKSMQSSFWNKSDIVTAPEPTPAQDVTHLPRSGIAPPPVTTPSYDRITPSSNAHLPVRPSRNPHEVQEIHRLRVADIQRRCMQLIPPIEPEVLKHIPAYHAALQITTPMNDMAWEQLRPRIEQDREIAEKLHYEKAQRIAILNAAVPSTNYDDMLAAEKAADREWEQRREPLRKQLGEIADNLINRKWLRGSMTQHSAPIFAAEVLTHTYRQYYIDCEANGVAAATSLVLDDLRWVFESKIKVLAEAHCRELFVCSECFTDGVCRWFAFEGLIQHYGAKHTSDFSQGNIVVHWQSALWPQDPPFLTDLSKVDHRRYPRRTSHGSHHTGARPRSRNGNAEEQSSHYDDTRYLHRAQTSLLSDLPMFSQAKPPDTPQNPVSDEVNLAKLSGDVVEVWDAMAGVNGLEDSMRVQTVLQVVKARYEQYFQTYLPIELLTKALATNPKLAALKLTNKLACRFCDPTWEGTSMPYYERLAKTMYSLPTLLNHFKLNHMSQLHDPSMWSNLVDLPDKEQVQALLKTPGMDDKKLFLVAEAFPGVFPVPLPRIGRKDGTADAAKAGEYDPRNPSLPAKRDEETNGPLDLSKFDTDTFRPPSPPKPAEITAPPNHGSFSISADTLAAISRLQSGQAAVTPETHAALDALRSYAPSVAQQAPPERLPSPYAAKASVPAPTPPAVIPDISAIIATLTQQRTPAAADGPIPAPQPSFAHHPLESAEHATTFTTHHQNHESFATPAPYQSFGAWQPPPLPAPLPTQPQYYTPAYQPARESFGGQDLLAALNQNRAASQHPDTGFYGQARAPSVQYARDTPSYQGAIPQYNFPQAPAPVQYARQPSYPPQYGHQGQPPQGDQPVMMTEVYQPDGSKYLVDPYGRRFYQAND</sequence>
<evidence type="ECO:0000259" key="2">
    <source>
        <dbReference type="PROSITE" id="PS50181"/>
    </source>
</evidence>
<feature type="region of interest" description="Disordered" evidence="1">
    <location>
        <begin position="873"/>
        <end position="937"/>
    </location>
</feature>
<accession>A0A6H0XSY5</accession>
<gene>
    <name evidence="3" type="ORF">AMS68_003361</name>
</gene>
<evidence type="ECO:0000256" key="1">
    <source>
        <dbReference type="SAM" id="MobiDB-lite"/>
    </source>
</evidence>
<name>A0A6H0XSY5_9PEZI</name>
<dbReference type="AlphaFoldDB" id="A0A6H0XSY5"/>
<dbReference type="Gene3D" id="1.20.1280.50">
    <property type="match status" value="1"/>
</dbReference>
<feature type="compositionally biased region" description="Basic residues" evidence="1">
    <location>
        <begin position="643"/>
        <end position="661"/>
    </location>
</feature>
<dbReference type="InterPro" id="IPR001810">
    <property type="entry name" value="F-box_dom"/>
</dbReference>
<dbReference type="Pfam" id="PF12937">
    <property type="entry name" value="F-box-like"/>
    <property type="match status" value="1"/>
</dbReference>
<feature type="region of interest" description="Disordered" evidence="1">
    <location>
        <begin position="643"/>
        <end position="675"/>
    </location>
</feature>
<feature type="compositionally biased region" description="Low complexity" evidence="1">
    <location>
        <begin position="1163"/>
        <end position="1177"/>
    </location>
</feature>
<dbReference type="EMBL" id="CP051140">
    <property type="protein sequence ID" value="QIW97843.1"/>
    <property type="molecule type" value="Genomic_DNA"/>
</dbReference>
<feature type="region of interest" description="Disordered" evidence="1">
    <location>
        <begin position="1153"/>
        <end position="1180"/>
    </location>
</feature>
<feature type="compositionally biased region" description="Basic and acidic residues" evidence="1">
    <location>
        <begin position="874"/>
        <end position="890"/>
    </location>
</feature>
<dbReference type="Proteomes" id="UP000503462">
    <property type="component" value="Chromosome 2"/>
</dbReference>